<name>A0ABS1FAI9_9PROT</name>
<keyword evidence="3" id="KW-1003">Cell membrane</keyword>
<dbReference type="PANTHER" id="PTHR30509:SF9">
    <property type="entry name" value="MULTIDRUG RESISTANCE PROTEIN MDTO"/>
    <property type="match status" value="1"/>
</dbReference>
<feature type="transmembrane region" description="Helical" evidence="7">
    <location>
        <begin position="453"/>
        <end position="475"/>
    </location>
</feature>
<evidence type="ECO:0000256" key="1">
    <source>
        <dbReference type="ARBA" id="ARBA00004651"/>
    </source>
</evidence>
<feature type="transmembrane region" description="Helical" evidence="7">
    <location>
        <begin position="172"/>
        <end position="191"/>
    </location>
</feature>
<gene>
    <name evidence="8" type="ORF">JHL17_23850</name>
</gene>
<feature type="transmembrane region" description="Helical" evidence="7">
    <location>
        <begin position="406"/>
        <end position="423"/>
    </location>
</feature>
<evidence type="ECO:0000256" key="5">
    <source>
        <dbReference type="ARBA" id="ARBA00022989"/>
    </source>
</evidence>
<keyword evidence="9" id="KW-1185">Reference proteome</keyword>
<evidence type="ECO:0000313" key="8">
    <source>
        <dbReference type="EMBL" id="MBK1840441.1"/>
    </source>
</evidence>
<dbReference type="EMBL" id="JAENHM010000063">
    <property type="protein sequence ID" value="MBK1840441.1"/>
    <property type="molecule type" value="Genomic_DNA"/>
</dbReference>
<feature type="transmembrane region" description="Helical" evidence="7">
    <location>
        <begin position="481"/>
        <end position="498"/>
    </location>
</feature>
<feature type="transmembrane region" description="Helical" evidence="7">
    <location>
        <begin position="141"/>
        <end position="160"/>
    </location>
</feature>
<evidence type="ECO:0000256" key="6">
    <source>
        <dbReference type="ARBA" id="ARBA00023136"/>
    </source>
</evidence>
<proteinExistence type="predicted"/>
<keyword evidence="2" id="KW-0813">Transport</keyword>
<organism evidence="8 9">
    <name type="scientific">Azospirillum endophyticum</name>
    <dbReference type="NCBI Taxonomy" id="2800326"/>
    <lineage>
        <taxon>Bacteria</taxon>
        <taxon>Pseudomonadati</taxon>
        <taxon>Pseudomonadota</taxon>
        <taxon>Alphaproteobacteria</taxon>
        <taxon>Rhodospirillales</taxon>
        <taxon>Azospirillaceae</taxon>
        <taxon>Azospirillum</taxon>
    </lineage>
</organism>
<dbReference type="InterPro" id="IPR006726">
    <property type="entry name" value="PHBA_efflux_AaeB/fusaric-R"/>
</dbReference>
<feature type="transmembrane region" description="Helical" evidence="7">
    <location>
        <begin position="505"/>
        <end position="526"/>
    </location>
</feature>
<evidence type="ECO:0000256" key="7">
    <source>
        <dbReference type="SAM" id="Phobius"/>
    </source>
</evidence>
<feature type="transmembrane region" description="Helical" evidence="7">
    <location>
        <begin position="91"/>
        <end position="110"/>
    </location>
</feature>
<protein>
    <submittedName>
        <fullName evidence="8">FUSC family protein</fullName>
    </submittedName>
</protein>
<dbReference type="PANTHER" id="PTHR30509">
    <property type="entry name" value="P-HYDROXYBENZOIC ACID EFFLUX PUMP SUBUNIT-RELATED"/>
    <property type="match status" value="1"/>
</dbReference>
<evidence type="ECO:0000256" key="3">
    <source>
        <dbReference type="ARBA" id="ARBA00022475"/>
    </source>
</evidence>
<dbReference type="Pfam" id="PF04632">
    <property type="entry name" value="FUSC"/>
    <property type="match status" value="1"/>
</dbReference>
<reference evidence="9" key="1">
    <citation type="submission" date="2021-01" db="EMBL/GenBank/DDBJ databases">
        <title>Genome public.</title>
        <authorList>
            <person name="Liu C."/>
            <person name="Sun Q."/>
        </authorList>
    </citation>
    <scope>NUCLEOTIDE SEQUENCE [LARGE SCALE GENOMIC DNA]</scope>
    <source>
        <strain evidence="9">YIM B02556</strain>
    </source>
</reference>
<sequence>MRTEPPSNRLFAVAGIAIRIAALGRAWSLPSRMPVLRADVDALLFSAKSFAAAMLAYYIALRAGVPKPSWAIVTVYIVSQNSAGASLSRGVYRFVGTVVGAVATVAIIPAFVNEPIVCSVVLACWIGLCLYLSLLDRTARAYAFVLSGYTASLIGFPGVFNPAAIFDTASVRVQEISIGILCAVLVHRFVLPKRMTGQFTAKLSATLRDARRLAGDALRGSSGQETRRDRDRLAGDLLALQGLAGHLPYDPVPVTPSRETLQLIHDRLARLLPLATEVEDRIHALRAGGHPVPEELAALLDGVERWLSAAADADAAGRDAGAVRLLDHARTVRTRIAAQAATAGDRLAANLAGHLAETIGLLHECDRLERNLARAAARPPDAASHLRSGRATGYVYHRDPWMAARAALGAAAGIVIGCAFWIWSAWPEGGMAVSILGVCCALFGNVDTPAPNVVKYMAGSVVGVAVSLVYSFVILPRVGDFAGLVAVLAPAFLVAGSLQARPPTTFMALGITLTIPILSGLGATYAGDFAGSLNSVVALFAATGFAVVSMSLFQTIPVDAAIGRLLRLNRRDVRRRALGGGPDEAHWTSLMIDRTALLLPRLRLSGTSHPDVLDDTLHHLRVGHAAGRLHQAIRQVDAKGGAGEDGRIGNDGLELLTAIARHFGPGYRAEPSDAVALHRRIDTLMARIAESSTADRVRLLDLLIDLRFALDPGRALTWETDR</sequence>
<feature type="transmembrane region" description="Helical" evidence="7">
    <location>
        <begin position="538"/>
        <end position="566"/>
    </location>
</feature>
<evidence type="ECO:0000256" key="4">
    <source>
        <dbReference type="ARBA" id="ARBA00022692"/>
    </source>
</evidence>
<evidence type="ECO:0000313" key="9">
    <source>
        <dbReference type="Proteomes" id="UP000652760"/>
    </source>
</evidence>
<keyword evidence="6 7" id="KW-0472">Membrane</keyword>
<comment type="caution">
    <text evidence="8">The sequence shown here is derived from an EMBL/GenBank/DDBJ whole genome shotgun (WGS) entry which is preliminary data.</text>
</comment>
<evidence type="ECO:0000256" key="2">
    <source>
        <dbReference type="ARBA" id="ARBA00022448"/>
    </source>
</evidence>
<keyword evidence="5 7" id="KW-1133">Transmembrane helix</keyword>
<feature type="transmembrane region" description="Helical" evidence="7">
    <location>
        <begin position="116"/>
        <end position="134"/>
    </location>
</feature>
<keyword evidence="4 7" id="KW-0812">Transmembrane</keyword>
<dbReference type="RefSeq" id="WP_200197000.1">
    <property type="nucleotide sequence ID" value="NZ_JAENHM010000063.1"/>
</dbReference>
<accession>A0ABS1FAI9</accession>
<comment type="subcellular location">
    <subcellularLocation>
        <location evidence="1">Cell membrane</location>
        <topology evidence="1">Multi-pass membrane protein</topology>
    </subcellularLocation>
</comment>
<dbReference type="Proteomes" id="UP000652760">
    <property type="component" value="Unassembled WGS sequence"/>
</dbReference>
<feature type="transmembrane region" description="Helical" evidence="7">
    <location>
        <begin position="42"/>
        <end position="60"/>
    </location>
</feature>